<evidence type="ECO:0000256" key="6">
    <source>
        <dbReference type="ARBA" id="ARBA00022898"/>
    </source>
</evidence>
<name>A0A0D1EJK0_9RHOB</name>
<evidence type="ECO:0000256" key="2">
    <source>
        <dbReference type="ARBA" id="ARBA00007441"/>
    </source>
</evidence>
<proteinExistence type="inferred from homology"/>
<organism evidence="9 10">
    <name type="scientific">Jannaschia aquimarina</name>
    <dbReference type="NCBI Taxonomy" id="935700"/>
    <lineage>
        <taxon>Bacteria</taxon>
        <taxon>Pseudomonadati</taxon>
        <taxon>Pseudomonadota</taxon>
        <taxon>Alphaproteobacteria</taxon>
        <taxon>Rhodobacterales</taxon>
        <taxon>Roseobacteraceae</taxon>
        <taxon>Jannaschia</taxon>
    </lineage>
</organism>
<dbReference type="RefSeq" id="WP_043917341.1">
    <property type="nucleotide sequence ID" value="NZ_FZPF01000004.1"/>
</dbReference>
<evidence type="ECO:0000256" key="1">
    <source>
        <dbReference type="ARBA" id="ARBA00001933"/>
    </source>
</evidence>
<dbReference type="SUPFAM" id="SSF53383">
    <property type="entry name" value="PLP-dependent transferases"/>
    <property type="match status" value="1"/>
</dbReference>
<keyword evidence="6" id="KW-0663">Pyridoxal phosphate</keyword>
<dbReference type="InterPro" id="IPR015421">
    <property type="entry name" value="PyrdxlP-dep_Trfase_major"/>
</dbReference>
<reference evidence="9 10" key="1">
    <citation type="submission" date="2015-02" db="EMBL/GenBank/DDBJ databases">
        <title>Genome Sequence of Jannaschia aquimarina DSM28248, a member of the Roseobacter clade.</title>
        <authorList>
            <person name="Voget S."/>
            <person name="Daniel R."/>
        </authorList>
    </citation>
    <scope>NUCLEOTIDE SEQUENCE [LARGE SCALE GENOMIC DNA]</scope>
    <source>
        <strain evidence="9 10">GSW-M26</strain>
    </source>
</reference>
<dbReference type="EC" id="2.6.1.-" evidence="7"/>
<dbReference type="InterPro" id="IPR004838">
    <property type="entry name" value="NHTrfase_class1_PyrdxlP-BS"/>
</dbReference>
<feature type="domain" description="Aminotransferase class I/classII large" evidence="8">
    <location>
        <begin position="27"/>
        <end position="381"/>
    </location>
</feature>
<comment type="cofactor">
    <cofactor evidence="1 7">
        <name>pyridoxal 5'-phosphate</name>
        <dbReference type="ChEBI" id="CHEBI:597326"/>
    </cofactor>
</comment>
<evidence type="ECO:0000256" key="3">
    <source>
        <dbReference type="ARBA" id="ARBA00011738"/>
    </source>
</evidence>
<dbReference type="STRING" id="935700.jaqu_04820"/>
<dbReference type="InterPro" id="IPR015422">
    <property type="entry name" value="PyrdxlP-dep_Trfase_small"/>
</dbReference>
<dbReference type="PRINTS" id="PR00799">
    <property type="entry name" value="TRANSAMINASE"/>
</dbReference>
<dbReference type="GO" id="GO:0004838">
    <property type="term" value="F:L-tyrosine-2-oxoglutarate transaminase activity"/>
    <property type="evidence" value="ECO:0007669"/>
    <property type="project" value="TreeGrafter"/>
</dbReference>
<comment type="similarity">
    <text evidence="2 7">Belongs to the class-I pyridoxal-phosphate-dependent aminotransferase family.</text>
</comment>
<dbReference type="CDD" id="cd00609">
    <property type="entry name" value="AAT_like"/>
    <property type="match status" value="1"/>
</dbReference>
<comment type="subunit">
    <text evidence="3">Homodimer.</text>
</comment>
<evidence type="ECO:0000256" key="7">
    <source>
        <dbReference type="RuleBase" id="RU000481"/>
    </source>
</evidence>
<dbReference type="PANTHER" id="PTHR11879">
    <property type="entry name" value="ASPARTATE AMINOTRANSFERASE"/>
    <property type="match status" value="1"/>
</dbReference>
<dbReference type="AlphaFoldDB" id="A0A0D1EJK0"/>
<dbReference type="OrthoDB" id="9766445at2"/>
<keyword evidence="10" id="KW-1185">Reference proteome</keyword>
<dbReference type="EMBL" id="JYFE01000015">
    <property type="protein sequence ID" value="KIT17759.1"/>
    <property type="molecule type" value="Genomic_DNA"/>
</dbReference>
<dbReference type="GO" id="GO:0005829">
    <property type="term" value="C:cytosol"/>
    <property type="evidence" value="ECO:0007669"/>
    <property type="project" value="TreeGrafter"/>
</dbReference>
<dbReference type="Proteomes" id="UP000032232">
    <property type="component" value="Unassembled WGS sequence"/>
</dbReference>
<dbReference type="PANTHER" id="PTHR11879:SF22">
    <property type="entry name" value="ASPARTATE AMINOTRANSFERASE, MITOCHONDRIAL"/>
    <property type="match status" value="1"/>
</dbReference>
<evidence type="ECO:0000256" key="4">
    <source>
        <dbReference type="ARBA" id="ARBA00022576"/>
    </source>
</evidence>
<dbReference type="PATRIC" id="fig|935700.4.peg.512"/>
<keyword evidence="4 7" id="KW-0032">Aminotransferase</keyword>
<evidence type="ECO:0000259" key="8">
    <source>
        <dbReference type="Pfam" id="PF00155"/>
    </source>
</evidence>
<comment type="caution">
    <text evidence="9">The sequence shown here is derived from an EMBL/GenBank/DDBJ whole genome shotgun (WGS) entry which is preliminary data.</text>
</comment>
<keyword evidence="5 7" id="KW-0808">Transferase</keyword>
<dbReference type="GO" id="GO:0033585">
    <property type="term" value="P:L-phenylalanine biosynthetic process from chorismate via phenylpyruvate"/>
    <property type="evidence" value="ECO:0007669"/>
    <property type="project" value="TreeGrafter"/>
</dbReference>
<dbReference type="Pfam" id="PF00155">
    <property type="entry name" value="Aminotran_1_2"/>
    <property type="match status" value="1"/>
</dbReference>
<dbReference type="Gene3D" id="3.40.640.10">
    <property type="entry name" value="Type I PLP-dependent aspartate aminotransferase-like (Major domain)"/>
    <property type="match status" value="1"/>
</dbReference>
<evidence type="ECO:0000313" key="9">
    <source>
        <dbReference type="EMBL" id="KIT17759.1"/>
    </source>
</evidence>
<dbReference type="PROSITE" id="PS00105">
    <property type="entry name" value="AA_TRANSFER_CLASS_1"/>
    <property type="match status" value="1"/>
</dbReference>
<gene>
    <name evidence="9" type="primary">tyrB</name>
    <name evidence="9" type="ORF">jaqu_04820</name>
</gene>
<dbReference type="NCBIfam" id="NF006719">
    <property type="entry name" value="PRK09257.1"/>
    <property type="match status" value="1"/>
</dbReference>
<dbReference type="GO" id="GO:0042802">
    <property type="term" value="F:identical protein binding"/>
    <property type="evidence" value="ECO:0007669"/>
    <property type="project" value="TreeGrafter"/>
</dbReference>
<protein>
    <recommendedName>
        <fullName evidence="7">Aminotransferase</fullName>
        <ecNumber evidence="7">2.6.1.-</ecNumber>
    </recommendedName>
</protein>
<dbReference type="InterPro" id="IPR004839">
    <property type="entry name" value="Aminotransferase_I/II_large"/>
</dbReference>
<dbReference type="GO" id="GO:0004069">
    <property type="term" value="F:L-aspartate:2-oxoglutarate aminotransferase activity"/>
    <property type="evidence" value="ECO:0007669"/>
    <property type="project" value="TreeGrafter"/>
</dbReference>
<dbReference type="Gene3D" id="3.90.1150.10">
    <property type="entry name" value="Aspartate Aminotransferase, domain 1"/>
    <property type="match status" value="1"/>
</dbReference>
<dbReference type="InterPro" id="IPR015424">
    <property type="entry name" value="PyrdxlP-dep_Trfase"/>
</dbReference>
<sequence>MFGSLKPQPEDKILALMSAFRDDPRGDKIDLGVGVYRDAQGRTPVMRAVKSAERQLVENQTTKSYTGLTGDPAFADALGHLVLGNAPFSHAATPGGTGAVHQALQLVRMAKPDATLWLSEPTWPNHTAIAAHLGIRTRTYRYYDTDTGGVWFSAMAEDLERAAPGDAVMLHGCCHNPTGADLALPQWREIAEILDQRRALPIVDLAYLGFAEGLDADAAGLHILAEAVPELLVAVSCSKNFGLYRDRVGLLLALSDAPAVQGSLAALNRLTYSFPPDHGARVVQMILDDPEMRADWQAELDDMRTGMQTTRHALADALRERSGSDRFGFLAGHHGMFSLLPATSEQIARLREDHGIYVVGDGRMNVAGLRPAEVPVLADAIVAVGI</sequence>
<evidence type="ECO:0000313" key="10">
    <source>
        <dbReference type="Proteomes" id="UP000032232"/>
    </source>
</evidence>
<evidence type="ECO:0000256" key="5">
    <source>
        <dbReference type="ARBA" id="ARBA00022679"/>
    </source>
</evidence>
<dbReference type="GO" id="GO:0030170">
    <property type="term" value="F:pyridoxal phosphate binding"/>
    <property type="evidence" value="ECO:0007669"/>
    <property type="project" value="InterPro"/>
</dbReference>
<accession>A0A0D1EJK0</accession>
<dbReference type="InterPro" id="IPR000796">
    <property type="entry name" value="Asp_trans"/>
</dbReference>